<evidence type="ECO:0000313" key="2">
    <source>
        <dbReference type="Proteomes" id="UP000002039"/>
    </source>
</evidence>
<protein>
    <submittedName>
        <fullName evidence="1">Uncharacterized protein</fullName>
    </submittedName>
</protein>
<dbReference type="GeneID" id="69031802"/>
<sequence length="100" mass="10738">MSSSFSVSSLHLIFRPAANPLPPSGQPLASSSAVPLFAVSLLIILAKLSVLPVPPAALQAYDHLFSVYTISDQAYANMPRFSTNDPHAAAHFHNLIINER</sequence>
<reference evidence="2" key="1">
    <citation type="journal article" date="2015" name="PLoS Genet.">
        <title>The dynamic genome and transcriptome of the human fungal pathogen Blastomyces and close relative Emmonsia.</title>
        <authorList>
            <person name="Munoz J.F."/>
            <person name="Gauthier G.M."/>
            <person name="Desjardins C.A."/>
            <person name="Gallo J.E."/>
            <person name="Holder J."/>
            <person name="Sullivan T.D."/>
            <person name="Marty A.J."/>
            <person name="Carmen J.C."/>
            <person name="Chen Z."/>
            <person name="Ding L."/>
            <person name="Gujja S."/>
            <person name="Magrini V."/>
            <person name="Misas E."/>
            <person name="Mitreva M."/>
            <person name="Priest M."/>
            <person name="Saif S."/>
            <person name="Whiston E.A."/>
            <person name="Young S."/>
            <person name="Zeng Q."/>
            <person name="Goldman W.E."/>
            <person name="Mardis E.R."/>
            <person name="Taylor J.W."/>
            <person name="McEwen J.G."/>
            <person name="Clay O.K."/>
            <person name="Klein B.S."/>
            <person name="Cuomo C.A."/>
        </authorList>
    </citation>
    <scope>NUCLEOTIDE SEQUENCE [LARGE SCALE GENOMIC DNA]</scope>
    <source>
        <strain evidence="2">ER-3 / ATCC MYA-2586</strain>
    </source>
</reference>
<organism evidence="1 2">
    <name type="scientific">Ajellomyces dermatitidis (strain ER-3 / ATCC MYA-2586)</name>
    <name type="common">Blastomyces dermatitidis</name>
    <dbReference type="NCBI Taxonomy" id="559297"/>
    <lineage>
        <taxon>Eukaryota</taxon>
        <taxon>Fungi</taxon>
        <taxon>Dikarya</taxon>
        <taxon>Ascomycota</taxon>
        <taxon>Pezizomycotina</taxon>
        <taxon>Eurotiomycetes</taxon>
        <taxon>Eurotiomycetidae</taxon>
        <taxon>Onygenales</taxon>
        <taxon>Ajellomycetaceae</taxon>
        <taxon>Blastomyces</taxon>
    </lineage>
</organism>
<gene>
    <name evidence="1" type="ORF">BDCG_16910</name>
</gene>
<keyword evidence="2" id="KW-1185">Reference proteome</keyword>
<accession>A0ABX2VWG3</accession>
<proteinExistence type="predicted"/>
<dbReference type="EMBL" id="EQ999976">
    <property type="protein sequence ID" value="OAT01098.1"/>
    <property type="molecule type" value="Genomic_DNA"/>
</dbReference>
<dbReference type="RefSeq" id="XP_045280825.1">
    <property type="nucleotide sequence ID" value="XM_045426089.1"/>
</dbReference>
<evidence type="ECO:0000313" key="1">
    <source>
        <dbReference type="EMBL" id="OAT01098.1"/>
    </source>
</evidence>
<dbReference type="Proteomes" id="UP000002039">
    <property type="component" value="Unassembled WGS sequence"/>
</dbReference>
<name>A0ABX2VWG3_AJEDR</name>